<name>A0A835A2Y2_9POAL</name>
<accession>A0A835A2Y2</accession>
<evidence type="ECO:0000313" key="1">
    <source>
        <dbReference type="EMBL" id="KAF8646115.1"/>
    </source>
</evidence>
<comment type="caution">
    <text evidence="1">The sequence shown here is derived from an EMBL/GenBank/DDBJ whole genome shotgun (WGS) entry which is preliminary data.</text>
</comment>
<protein>
    <submittedName>
        <fullName evidence="1">Uncharacterized protein</fullName>
    </submittedName>
</protein>
<dbReference type="AlphaFoldDB" id="A0A835A2Y2"/>
<sequence length="78" mass="9356">MTKMILQARIQFGICIFREVAILATWCIWKHRNSIIFDGASLSLDRWRQGFMEDVRMLLHRAKPTLKLVLKYWLCNIF</sequence>
<reference evidence="1" key="1">
    <citation type="submission" date="2020-07" db="EMBL/GenBank/DDBJ databases">
        <title>Genome sequence and genetic diversity analysis of an under-domesticated orphan crop, white fonio (Digitaria exilis).</title>
        <authorList>
            <person name="Bennetzen J.L."/>
            <person name="Chen S."/>
            <person name="Ma X."/>
            <person name="Wang X."/>
            <person name="Yssel A.E.J."/>
            <person name="Chaluvadi S.R."/>
            <person name="Johnson M."/>
            <person name="Gangashetty P."/>
            <person name="Hamidou F."/>
            <person name="Sanogo M.D."/>
            <person name="Zwaenepoel A."/>
            <person name="Wallace J."/>
            <person name="Van De Peer Y."/>
            <person name="Van Deynze A."/>
        </authorList>
    </citation>
    <scope>NUCLEOTIDE SEQUENCE</scope>
    <source>
        <tissue evidence="1">Leaves</tissue>
    </source>
</reference>
<proteinExistence type="predicted"/>
<dbReference type="Proteomes" id="UP000636709">
    <property type="component" value="Unassembled WGS sequence"/>
</dbReference>
<evidence type="ECO:0000313" key="2">
    <source>
        <dbReference type="Proteomes" id="UP000636709"/>
    </source>
</evidence>
<organism evidence="1 2">
    <name type="scientific">Digitaria exilis</name>
    <dbReference type="NCBI Taxonomy" id="1010633"/>
    <lineage>
        <taxon>Eukaryota</taxon>
        <taxon>Viridiplantae</taxon>
        <taxon>Streptophyta</taxon>
        <taxon>Embryophyta</taxon>
        <taxon>Tracheophyta</taxon>
        <taxon>Spermatophyta</taxon>
        <taxon>Magnoliopsida</taxon>
        <taxon>Liliopsida</taxon>
        <taxon>Poales</taxon>
        <taxon>Poaceae</taxon>
        <taxon>PACMAD clade</taxon>
        <taxon>Panicoideae</taxon>
        <taxon>Panicodae</taxon>
        <taxon>Paniceae</taxon>
        <taxon>Anthephorinae</taxon>
        <taxon>Digitaria</taxon>
    </lineage>
</organism>
<gene>
    <name evidence="1" type="ORF">HU200_065961</name>
</gene>
<dbReference type="OrthoDB" id="675438at2759"/>
<keyword evidence="2" id="KW-1185">Reference proteome</keyword>
<dbReference type="EMBL" id="JACEFO010002921">
    <property type="protein sequence ID" value="KAF8646115.1"/>
    <property type="molecule type" value="Genomic_DNA"/>
</dbReference>